<dbReference type="EMBL" id="BDGG01000002">
    <property type="protein sequence ID" value="GAU94092.1"/>
    <property type="molecule type" value="Genomic_DNA"/>
</dbReference>
<dbReference type="Proteomes" id="UP000186922">
    <property type="component" value="Unassembled WGS sequence"/>
</dbReference>
<reference evidence="1 2" key="1">
    <citation type="journal article" date="2016" name="Nat. Commun.">
        <title>Extremotolerant tardigrade genome and improved radiotolerance of human cultured cells by tardigrade-unique protein.</title>
        <authorList>
            <person name="Hashimoto T."/>
            <person name="Horikawa D.D."/>
            <person name="Saito Y."/>
            <person name="Kuwahara H."/>
            <person name="Kozuka-Hata H."/>
            <person name="Shin-I T."/>
            <person name="Minakuchi Y."/>
            <person name="Ohishi K."/>
            <person name="Motoyama A."/>
            <person name="Aizu T."/>
            <person name="Enomoto A."/>
            <person name="Kondo K."/>
            <person name="Tanaka S."/>
            <person name="Hara Y."/>
            <person name="Koshikawa S."/>
            <person name="Sagara H."/>
            <person name="Miura T."/>
            <person name="Yokobori S."/>
            <person name="Miyagawa K."/>
            <person name="Suzuki Y."/>
            <person name="Kubo T."/>
            <person name="Oyama M."/>
            <person name="Kohara Y."/>
            <person name="Fujiyama A."/>
            <person name="Arakawa K."/>
            <person name="Katayama T."/>
            <person name="Toyoda A."/>
            <person name="Kunieda T."/>
        </authorList>
    </citation>
    <scope>NUCLEOTIDE SEQUENCE [LARGE SCALE GENOMIC DNA]</scope>
    <source>
        <strain evidence="1 2">YOKOZUNA-1</strain>
    </source>
</reference>
<proteinExistence type="predicted"/>
<dbReference type="AlphaFoldDB" id="A0A1D1V2A0"/>
<evidence type="ECO:0000313" key="1">
    <source>
        <dbReference type="EMBL" id="GAU94092.1"/>
    </source>
</evidence>
<name>A0A1D1V2A0_RAMVA</name>
<sequence>MNDSISSLPSTSVSALNATPTSDGVARAKKQKYDIFVKATTQVEDSLLKTFDVLPTKPASLFPEVSSDGSIQDLYNLKPLLERYGAEACAELLQTLHKEVRTCLTVSETYLEALEKLLQDACQMEDEGGLTRREVLIIHDTLVKALEDMETLRAHEQGVKFVKDFVRSMEEPEVGVANSDDPKTFSEGENLMVKLRKTVDEYAATKSAETTRERRTQWEVLLTSRSILGTLP</sequence>
<evidence type="ECO:0000313" key="2">
    <source>
        <dbReference type="Proteomes" id="UP000186922"/>
    </source>
</evidence>
<gene>
    <name evidence="1" type="primary">RvY_05924</name>
    <name evidence="1" type="synonym">RvY_05924.1</name>
    <name evidence="1" type="ORF">RvY_05924-1</name>
</gene>
<comment type="caution">
    <text evidence="1">The sequence shown here is derived from an EMBL/GenBank/DDBJ whole genome shotgun (WGS) entry which is preliminary data.</text>
</comment>
<protein>
    <submittedName>
        <fullName evidence="1">Uncharacterized protein</fullName>
    </submittedName>
</protein>
<organism evidence="1 2">
    <name type="scientific">Ramazzottius varieornatus</name>
    <name type="common">Water bear</name>
    <name type="synonym">Tardigrade</name>
    <dbReference type="NCBI Taxonomy" id="947166"/>
    <lineage>
        <taxon>Eukaryota</taxon>
        <taxon>Metazoa</taxon>
        <taxon>Ecdysozoa</taxon>
        <taxon>Tardigrada</taxon>
        <taxon>Eutardigrada</taxon>
        <taxon>Parachela</taxon>
        <taxon>Hypsibioidea</taxon>
        <taxon>Ramazzottiidae</taxon>
        <taxon>Ramazzottius</taxon>
    </lineage>
</organism>
<keyword evidence="2" id="KW-1185">Reference proteome</keyword>
<accession>A0A1D1V2A0</accession>